<dbReference type="Gene3D" id="2.40.10.10">
    <property type="entry name" value="Trypsin-like serine proteases"/>
    <property type="match status" value="2"/>
</dbReference>
<proteinExistence type="predicted"/>
<reference evidence="3 4" key="2">
    <citation type="journal article" date="2016" name="Genome Announc.">
        <title>Draft Genome Sequence of Oceanobacillus picturae Heshi-B3, Isolated from Fermented Rice Bran in a Traditional Japanese Seafood Dish.</title>
        <authorList>
            <person name="Akuzawa S."/>
            <person name="Nagaoka J."/>
            <person name="Kanekatsu M."/>
            <person name="Kanesaki Y."/>
            <person name="Suzuki T."/>
        </authorList>
    </citation>
    <scope>NUCLEOTIDE SEQUENCE [LARGE SCALE GENOMIC DNA]</scope>
    <source>
        <strain evidence="3 4">Heshi-B3</strain>
    </source>
</reference>
<dbReference type="OrthoDB" id="9766361at2"/>
<feature type="transmembrane region" description="Helical" evidence="2">
    <location>
        <begin position="57"/>
        <end position="74"/>
    </location>
</feature>
<reference evidence="4" key="1">
    <citation type="submission" date="2015-07" db="EMBL/GenBank/DDBJ databases">
        <title>Draft Genome Sequence of Oceanobacillus picturae Heshi-B3 that Was Isolated from Fermented Rice Bran with Aging Salted Mackerel, Which Was Named Heshiko as Traditional Fermented Seafood in Japan.</title>
        <authorList>
            <person name="Akuzawa S."/>
            <person name="Nakagawa J."/>
            <person name="Kanekatsu T."/>
            <person name="Kanesaki Y."/>
            <person name="Suzuki T."/>
        </authorList>
    </citation>
    <scope>NUCLEOTIDE SEQUENCE [LARGE SCALE GENOMIC DNA]</scope>
    <source>
        <strain evidence="4">Heshi-B3</strain>
    </source>
</reference>
<dbReference type="GO" id="GO:0004252">
    <property type="term" value="F:serine-type endopeptidase activity"/>
    <property type="evidence" value="ECO:0007669"/>
    <property type="project" value="InterPro"/>
</dbReference>
<gene>
    <name evidence="3" type="ORF">OPHB3_3448</name>
</gene>
<evidence type="ECO:0000313" key="3">
    <source>
        <dbReference type="EMBL" id="GAQ19479.1"/>
    </source>
</evidence>
<dbReference type="PRINTS" id="PR00834">
    <property type="entry name" value="PROTEASES2C"/>
</dbReference>
<keyword evidence="2" id="KW-0472">Membrane</keyword>
<dbReference type="Proteomes" id="UP000052946">
    <property type="component" value="Unassembled WGS sequence"/>
</dbReference>
<protein>
    <submittedName>
        <fullName evidence="3">Serine protease HtrA</fullName>
    </submittedName>
</protein>
<dbReference type="Pfam" id="PF13365">
    <property type="entry name" value="Trypsin_2"/>
    <property type="match status" value="1"/>
</dbReference>
<dbReference type="InterPro" id="IPR009003">
    <property type="entry name" value="Peptidase_S1_PA"/>
</dbReference>
<keyword evidence="1" id="KW-0378">Hydrolase</keyword>
<dbReference type="AlphaFoldDB" id="A0A0U9H9W4"/>
<dbReference type="GO" id="GO:0006508">
    <property type="term" value="P:proteolysis"/>
    <property type="evidence" value="ECO:0007669"/>
    <property type="project" value="UniProtKB-KW"/>
</dbReference>
<comment type="caution">
    <text evidence="3">The sequence shown here is derived from an EMBL/GenBank/DDBJ whole genome shotgun (WGS) entry which is preliminary data.</text>
</comment>
<keyword evidence="2" id="KW-1133">Transmembrane helix</keyword>
<accession>A0A0U9H9W4</accession>
<keyword evidence="3" id="KW-0645">Protease</keyword>
<keyword evidence="2" id="KW-0812">Transmembrane</keyword>
<keyword evidence="1" id="KW-0720">Serine protease</keyword>
<dbReference type="RefSeq" id="WP_058951100.1">
    <property type="nucleotide sequence ID" value="NZ_BBXV01000047.1"/>
</dbReference>
<sequence>MDRDREEQEKADIIDEDLYEEFDDEELYELVEEERRKALERTKVKVDDKPKRPFPKWVFWVIALALTFNVFALIPQTFSIPAIDFLITSAKLSTNEDIRSYKQAVVVVETVDSKGTGFAINQEGTILTNHHVVEGDDHVTVAFPDDGLFEAEVVETDPAIDLAVLKVEAEDLPSLKLADTPIFKEDAPITFIGNPLRFNGIANQGSIVGHTRLSDWEREVVMIKAPVYRGNSGSPVFNEEGEVMGVIFATLDHETEGKVGLFIPITYYHEM</sequence>
<dbReference type="EMBL" id="BBXV01000047">
    <property type="protein sequence ID" value="GAQ19479.1"/>
    <property type="molecule type" value="Genomic_DNA"/>
</dbReference>
<name>A0A0U9H9W4_9BACI</name>
<evidence type="ECO:0000256" key="2">
    <source>
        <dbReference type="SAM" id="Phobius"/>
    </source>
</evidence>
<dbReference type="InterPro" id="IPR043504">
    <property type="entry name" value="Peptidase_S1_PA_chymotrypsin"/>
</dbReference>
<dbReference type="PANTHER" id="PTHR43019">
    <property type="entry name" value="SERINE ENDOPROTEASE DEGS"/>
    <property type="match status" value="1"/>
</dbReference>
<organism evidence="3 4">
    <name type="scientific">Oceanobacillus picturae</name>
    <dbReference type="NCBI Taxonomy" id="171693"/>
    <lineage>
        <taxon>Bacteria</taxon>
        <taxon>Bacillati</taxon>
        <taxon>Bacillota</taxon>
        <taxon>Bacilli</taxon>
        <taxon>Bacillales</taxon>
        <taxon>Bacillaceae</taxon>
        <taxon>Oceanobacillus</taxon>
    </lineage>
</organism>
<dbReference type="PANTHER" id="PTHR43019:SF23">
    <property type="entry name" value="PROTEASE DO-LIKE 5, CHLOROPLASTIC"/>
    <property type="match status" value="1"/>
</dbReference>
<dbReference type="InterPro" id="IPR001940">
    <property type="entry name" value="Peptidase_S1C"/>
</dbReference>
<evidence type="ECO:0000313" key="4">
    <source>
        <dbReference type="Proteomes" id="UP000052946"/>
    </source>
</evidence>
<dbReference type="SUPFAM" id="SSF50494">
    <property type="entry name" value="Trypsin-like serine proteases"/>
    <property type="match status" value="1"/>
</dbReference>
<evidence type="ECO:0000256" key="1">
    <source>
        <dbReference type="ARBA" id="ARBA00022825"/>
    </source>
</evidence>